<dbReference type="EMBL" id="BA000032">
    <property type="protein sequence ID" value="BAC61798.1"/>
    <property type="molecule type" value="Genomic_DNA"/>
</dbReference>
<evidence type="ECO:0000313" key="2">
    <source>
        <dbReference type="Proteomes" id="UP000002493"/>
    </source>
</evidence>
<sequence length="39" mass="4417">MITEWKALSIANINAYKAHKAHRGNGMLLGLNDFDFEII</sequence>
<name>Q87J00_VIBPA</name>
<proteinExistence type="predicted"/>
<dbReference type="PATRIC" id="fig|223926.6.peg.3395"/>
<dbReference type="AlphaFoldDB" id="Q87J00"/>
<gene>
    <name evidence="1" type="ordered locus">VPA0455</name>
</gene>
<reference evidence="1 2" key="1">
    <citation type="journal article" date="2003" name="Lancet">
        <title>Genome sequence of Vibrio parahaemolyticus: a pathogenic mechanism distinct from that of V. cholerae.</title>
        <authorList>
            <person name="Makino K."/>
            <person name="Oshima K."/>
            <person name="Kurokawa K."/>
            <person name="Yokoyama K."/>
            <person name="Uda T."/>
            <person name="Tagomori K."/>
            <person name="Iijima Y."/>
            <person name="Najima M."/>
            <person name="Nakano M."/>
            <person name="Yamashita A."/>
            <person name="Kubota Y."/>
            <person name="Kimura S."/>
            <person name="Yasunaga T."/>
            <person name="Honda T."/>
            <person name="Shinagawa H."/>
            <person name="Hattori M."/>
            <person name="Iida T."/>
        </authorList>
    </citation>
    <scope>NUCLEOTIDE SEQUENCE [LARGE SCALE GENOMIC DNA]</scope>
    <source>
        <strain evidence="2">RIMD 2210633</strain>
    </source>
</reference>
<organism evidence="1 2">
    <name type="scientific">Vibrio parahaemolyticus serotype O3:K6 (strain RIMD 2210633)</name>
    <dbReference type="NCBI Taxonomy" id="223926"/>
    <lineage>
        <taxon>Bacteria</taxon>
        <taxon>Pseudomonadati</taxon>
        <taxon>Pseudomonadota</taxon>
        <taxon>Gammaproteobacteria</taxon>
        <taxon>Vibrionales</taxon>
        <taxon>Vibrionaceae</taxon>
        <taxon>Vibrio</taxon>
    </lineage>
</organism>
<accession>Q87J00</accession>
<dbReference type="KEGG" id="vpa:VPA0455"/>
<dbReference type="HOGENOM" id="CLU_3259648_0_0_6"/>
<dbReference type="Proteomes" id="UP000002493">
    <property type="component" value="Chromosome 2"/>
</dbReference>
<evidence type="ECO:0000313" key="1">
    <source>
        <dbReference type="EMBL" id="BAC61798.1"/>
    </source>
</evidence>
<protein>
    <submittedName>
        <fullName evidence="1">Uncharacterized protein</fullName>
    </submittedName>
</protein>